<dbReference type="AlphaFoldDB" id="A0A1W0WHT1"/>
<dbReference type="OrthoDB" id="10049260at2759"/>
<accession>A0A1W0WHT1</accession>
<organism evidence="1 2">
    <name type="scientific">Hypsibius exemplaris</name>
    <name type="common">Freshwater tardigrade</name>
    <dbReference type="NCBI Taxonomy" id="2072580"/>
    <lineage>
        <taxon>Eukaryota</taxon>
        <taxon>Metazoa</taxon>
        <taxon>Ecdysozoa</taxon>
        <taxon>Tardigrada</taxon>
        <taxon>Eutardigrada</taxon>
        <taxon>Parachela</taxon>
        <taxon>Hypsibioidea</taxon>
        <taxon>Hypsibiidae</taxon>
        <taxon>Hypsibius</taxon>
    </lineage>
</organism>
<dbReference type="EMBL" id="MTYJ01000099">
    <property type="protein sequence ID" value="OQV14755.1"/>
    <property type="molecule type" value="Genomic_DNA"/>
</dbReference>
<dbReference type="Proteomes" id="UP000192578">
    <property type="component" value="Unassembled WGS sequence"/>
</dbReference>
<gene>
    <name evidence="1" type="ORF">BV898_11019</name>
</gene>
<reference evidence="2" key="1">
    <citation type="submission" date="2017-01" db="EMBL/GenBank/DDBJ databases">
        <title>Comparative genomics of anhydrobiosis in the tardigrade Hypsibius dujardini.</title>
        <authorList>
            <person name="Yoshida Y."/>
            <person name="Koutsovoulos G."/>
            <person name="Laetsch D."/>
            <person name="Stevens L."/>
            <person name="Kumar S."/>
            <person name="Horikawa D."/>
            <person name="Ishino K."/>
            <person name="Komine S."/>
            <person name="Tomita M."/>
            <person name="Blaxter M."/>
            <person name="Arakawa K."/>
        </authorList>
    </citation>
    <scope>NUCLEOTIDE SEQUENCE [LARGE SCALE GENOMIC DNA]</scope>
    <source>
        <strain evidence="2">Z151</strain>
    </source>
</reference>
<comment type="caution">
    <text evidence="1">The sequence shown here is derived from an EMBL/GenBank/DDBJ whole genome shotgun (WGS) entry which is preliminary data.</text>
</comment>
<sequence length="268" mass="30404">MASPTRPPRALPRSVSVAAEIELPPIHQQDIGVFWDLRRYHLGADVVSVESIVLALKYRAGLIKNFCHDWLGLGGLNVLVRFSVVCDLPSDAALEVQRQQIIRVFDDLEMQFCNIGGHTNPAVARREGINRFVIQFKKDYPRPLLVVISDDLRLLKDVRENAGQCAIVPVICRSKRGRLDGVSRQFFNRILAENVAIHPWDVYFYETVMATMVQLKGQGYPRNCLQILYSRARDTGTLLAPLFSWVFSLMLELTTIHFLSRSVFRPAA</sequence>
<evidence type="ECO:0000313" key="1">
    <source>
        <dbReference type="EMBL" id="OQV14755.1"/>
    </source>
</evidence>
<protein>
    <recommendedName>
        <fullName evidence="3">NYN domain-containing protein</fullName>
    </recommendedName>
</protein>
<name>A0A1W0WHT1_HYPEX</name>
<keyword evidence="2" id="KW-1185">Reference proteome</keyword>
<proteinExistence type="predicted"/>
<evidence type="ECO:0008006" key="3">
    <source>
        <dbReference type="Google" id="ProtNLM"/>
    </source>
</evidence>
<evidence type="ECO:0000313" key="2">
    <source>
        <dbReference type="Proteomes" id="UP000192578"/>
    </source>
</evidence>